<evidence type="ECO:0000259" key="8">
    <source>
        <dbReference type="Pfam" id="PF12704"/>
    </source>
</evidence>
<feature type="transmembrane region" description="Helical" evidence="6">
    <location>
        <begin position="415"/>
        <end position="437"/>
    </location>
</feature>
<comment type="subcellular location">
    <subcellularLocation>
        <location evidence="1">Cell membrane</location>
        <topology evidence="1">Multi-pass membrane protein</topology>
    </subcellularLocation>
</comment>
<dbReference type="RefSeq" id="WP_162443821.1">
    <property type="nucleotide sequence ID" value="NZ_CP048222.1"/>
</dbReference>
<dbReference type="AlphaFoldDB" id="A0A6C0GIL7"/>
<dbReference type="InterPro" id="IPR050250">
    <property type="entry name" value="Macrolide_Exporter_MacB"/>
</dbReference>
<feature type="transmembrane region" description="Helical" evidence="6">
    <location>
        <begin position="755"/>
        <end position="777"/>
    </location>
</feature>
<dbReference type="InterPro" id="IPR003838">
    <property type="entry name" value="ABC3_permease_C"/>
</dbReference>
<dbReference type="InterPro" id="IPR047699">
    <property type="entry name" value="Permease_put_prefix"/>
</dbReference>
<dbReference type="GO" id="GO:0022857">
    <property type="term" value="F:transmembrane transporter activity"/>
    <property type="evidence" value="ECO:0007669"/>
    <property type="project" value="TreeGrafter"/>
</dbReference>
<dbReference type="InterPro" id="IPR025857">
    <property type="entry name" value="MacB_PCD"/>
</dbReference>
<dbReference type="PANTHER" id="PTHR30572">
    <property type="entry name" value="MEMBRANE COMPONENT OF TRANSPORTER-RELATED"/>
    <property type="match status" value="1"/>
</dbReference>
<keyword evidence="5 6" id="KW-0472">Membrane</keyword>
<feature type="transmembrane region" description="Helical" evidence="6">
    <location>
        <begin position="457"/>
        <end position="482"/>
    </location>
</feature>
<evidence type="ECO:0000259" key="7">
    <source>
        <dbReference type="Pfam" id="PF02687"/>
    </source>
</evidence>
<feature type="domain" description="ABC3 transporter permease C-terminal" evidence="7">
    <location>
        <begin position="755"/>
        <end position="865"/>
    </location>
</feature>
<sequence>MESSHFPQPPKWAAKLLERLCPDELLEEIGGDLQELFEEQVEEVGISQARREYVLAVLGYLRPFAFKQKTHTLHPINFSTMINNYLKTSVRNLSRNKVYSLINISGLALGIVCCLVIFLVVRYELSYDTFHSKADRVYRINTKFLSGGFASGAPLPVAEALKQDFPEVEEATTAIFRDEGQVTVGDQLYKETGIAYVAPAFFSILDATWLAGNPKASLSEPNTVVLTKSIGQKYFGSHTSIEDMVGKFVKISGSSTLQVTGILEDFPANTDIPFKILISWERFKTTTKRNLNDWISFSGGTTHLILLREGTDVASLQKKIPAFEKKHMGDLEASRRTHILQPLLNMHFDEQFNNLSNRIVSKENLGGLSLIGVFILLTACINFINLSTAQSVKRSKEVGVRKVLGANRFELVRQFLSETALFSVLAMGMAVAIVYLLTPSLQTLLDLNIEYNPFKDLSLLAFLVIVTGAICLLAGIYPAVMLSRFKPVTALKNKIVSPIKGALPLRQTLIVVQFAITQILIISTLVVSGQLDYFRNSPLGFDKEAIITIPFLPDNPVETSRALRNQLEQIPGVQKISYALMAPSSDNSWWSKFTFEGHDPTKEYYVQEIVIDHTYLETFGLQLLAGKNLGPTSDSSDLLVNEAVLKTMNIRTPEEAIGKTIGWVGPKPHTITGVVKDFHTRSFKEDIPGVIMHRGKNPLMAGVKIEPTNMRNTIAQIEGVWKKVYPETIFEFTFLDEIIANFYREEVKMYQLFRIFSGIAIFISCLGLYGLISFMAVQRTKEIGIRKVLGASVGNLITLLSKDLLKLVLIANLIAWPLAWWLMDKWLQNFEYSIPLSIWIFAFAGILALLIALFTVGFQAMKAALANPIKSLRTE</sequence>
<dbReference type="EMBL" id="CP048222">
    <property type="protein sequence ID" value="QHT67799.1"/>
    <property type="molecule type" value="Genomic_DNA"/>
</dbReference>
<name>A0A6C0GIL7_9BACT</name>
<keyword evidence="3 6" id="KW-0812">Transmembrane</keyword>
<keyword evidence="10" id="KW-1185">Reference proteome</keyword>
<accession>A0A6C0GIL7</accession>
<evidence type="ECO:0000313" key="9">
    <source>
        <dbReference type="EMBL" id="QHT67799.1"/>
    </source>
</evidence>
<feature type="domain" description="ABC3 transporter permease C-terminal" evidence="7">
    <location>
        <begin position="370"/>
        <end position="486"/>
    </location>
</feature>
<dbReference type="Proteomes" id="UP000480178">
    <property type="component" value="Chromosome"/>
</dbReference>
<evidence type="ECO:0000256" key="1">
    <source>
        <dbReference type="ARBA" id="ARBA00004651"/>
    </source>
</evidence>
<evidence type="ECO:0000256" key="6">
    <source>
        <dbReference type="SAM" id="Phobius"/>
    </source>
</evidence>
<evidence type="ECO:0000256" key="3">
    <source>
        <dbReference type="ARBA" id="ARBA00022692"/>
    </source>
</evidence>
<dbReference type="Pfam" id="PF02687">
    <property type="entry name" value="FtsX"/>
    <property type="match status" value="2"/>
</dbReference>
<organism evidence="9 10">
    <name type="scientific">Rhodocytophaga rosea</name>
    <dbReference type="NCBI Taxonomy" id="2704465"/>
    <lineage>
        <taxon>Bacteria</taxon>
        <taxon>Pseudomonadati</taxon>
        <taxon>Bacteroidota</taxon>
        <taxon>Cytophagia</taxon>
        <taxon>Cytophagales</taxon>
        <taxon>Rhodocytophagaceae</taxon>
        <taxon>Rhodocytophaga</taxon>
    </lineage>
</organism>
<keyword evidence="2" id="KW-1003">Cell membrane</keyword>
<feature type="transmembrane region" description="Helical" evidence="6">
    <location>
        <begin position="834"/>
        <end position="858"/>
    </location>
</feature>
<dbReference type="KEGG" id="rhoz:GXP67_14715"/>
<evidence type="ECO:0000256" key="4">
    <source>
        <dbReference type="ARBA" id="ARBA00022989"/>
    </source>
</evidence>
<feature type="transmembrane region" description="Helical" evidence="6">
    <location>
        <begin position="503"/>
        <end position="527"/>
    </location>
</feature>
<feature type="transmembrane region" description="Helical" evidence="6">
    <location>
        <begin position="365"/>
        <end position="386"/>
    </location>
</feature>
<proteinExistence type="predicted"/>
<dbReference type="NCBIfam" id="NF038404">
    <property type="entry name" value="perm_prefix_2"/>
    <property type="match status" value="1"/>
</dbReference>
<feature type="transmembrane region" description="Helical" evidence="6">
    <location>
        <begin position="804"/>
        <end position="822"/>
    </location>
</feature>
<reference evidence="9 10" key="1">
    <citation type="submission" date="2020-01" db="EMBL/GenBank/DDBJ databases">
        <authorList>
            <person name="Kim M.K."/>
        </authorList>
    </citation>
    <scope>NUCLEOTIDE SEQUENCE [LARGE SCALE GENOMIC DNA]</scope>
    <source>
        <strain evidence="9 10">172606-1</strain>
    </source>
</reference>
<feature type="domain" description="MacB-like periplasmic core" evidence="8">
    <location>
        <begin position="100"/>
        <end position="321"/>
    </location>
</feature>
<keyword evidence="4 6" id="KW-1133">Transmembrane helix</keyword>
<gene>
    <name evidence="9" type="ORF">GXP67_14715</name>
</gene>
<evidence type="ECO:0000256" key="2">
    <source>
        <dbReference type="ARBA" id="ARBA00022475"/>
    </source>
</evidence>
<protein>
    <submittedName>
        <fullName evidence="9">FtsX-like permease family protein</fullName>
    </submittedName>
</protein>
<evidence type="ECO:0000256" key="5">
    <source>
        <dbReference type="ARBA" id="ARBA00023136"/>
    </source>
</evidence>
<dbReference type="PANTHER" id="PTHR30572:SF18">
    <property type="entry name" value="ABC-TYPE MACROLIDE FAMILY EXPORT SYSTEM PERMEASE COMPONENT 2"/>
    <property type="match status" value="1"/>
</dbReference>
<feature type="transmembrane region" description="Helical" evidence="6">
    <location>
        <begin position="98"/>
        <end position="121"/>
    </location>
</feature>
<dbReference type="GO" id="GO:0005886">
    <property type="term" value="C:plasma membrane"/>
    <property type="evidence" value="ECO:0007669"/>
    <property type="project" value="UniProtKB-SubCell"/>
</dbReference>
<dbReference type="Pfam" id="PF12704">
    <property type="entry name" value="MacB_PCD"/>
    <property type="match status" value="1"/>
</dbReference>
<evidence type="ECO:0000313" key="10">
    <source>
        <dbReference type="Proteomes" id="UP000480178"/>
    </source>
</evidence>